<keyword evidence="1" id="KW-0472">Membrane</keyword>
<dbReference type="GO" id="GO:0090313">
    <property type="term" value="P:regulation of protein targeting to membrane"/>
    <property type="evidence" value="ECO:0007669"/>
    <property type="project" value="TreeGrafter"/>
</dbReference>
<evidence type="ECO:0000313" key="4">
    <source>
        <dbReference type="EMBL" id="UNV84581.1"/>
    </source>
</evidence>
<keyword evidence="6" id="KW-1185">Reference proteome</keyword>
<dbReference type="RefSeq" id="WP_003776373.1">
    <property type="nucleotide sequence ID" value="NZ_CP094241.1"/>
</dbReference>
<evidence type="ECO:0000313" key="6">
    <source>
        <dbReference type="Proteomes" id="UP000829455"/>
    </source>
</evidence>
<reference evidence="4 6" key="2">
    <citation type="submission" date="2022-03" db="EMBL/GenBank/DDBJ databases">
        <title>Genome sequencing of Neisseria macacae.</title>
        <authorList>
            <person name="Baek M.-G."/>
        </authorList>
    </citation>
    <scope>NUCLEOTIDE SEQUENCE [LARGE SCALE GENOMIC DNA]</scope>
    <source>
        <strain evidence="4 6">ATCC 33926</strain>
    </source>
</reference>
<organism evidence="3 5">
    <name type="scientific">Neisseria macacae ATCC 33926</name>
    <dbReference type="NCBI Taxonomy" id="997348"/>
    <lineage>
        <taxon>Bacteria</taxon>
        <taxon>Pseudomonadati</taxon>
        <taxon>Pseudomonadota</taxon>
        <taxon>Betaproteobacteria</taxon>
        <taxon>Neisseriales</taxon>
        <taxon>Neisseriaceae</taxon>
        <taxon>Neisseria</taxon>
    </lineage>
</organism>
<feature type="domain" description="AsmA" evidence="2">
    <location>
        <begin position="12"/>
        <end position="617"/>
    </location>
</feature>
<keyword evidence="1" id="KW-0812">Transmembrane</keyword>
<keyword evidence="1" id="KW-1133">Transmembrane helix</keyword>
<name>A0AA36UL79_9NEIS</name>
<evidence type="ECO:0000313" key="5">
    <source>
        <dbReference type="Proteomes" id="UP000004982"/>
    </source>
</evidence>
<dbReference type="PANTHER" id="PTHR30441:SF4">
    <property type="entry name" value="PROTEIN ASMA"/>
    <property type="match status" value="1"/>
</dbReference>
<dbReference type="Proteomes" id="UP000829455">
    <property type="component" value="Chromosome"/>
</dbReference>
<dbReference type="EMBL" id="CP094241">
    <property type="protein sequence ID" value="UNV84581.1"/>
    <property type="molecule type" value="Genomic_DNA"/>
</dbReference>
<dbReference type="Proteomes" id="UP000004982">
    <property type="component" value="Unassembled WGS sequence"/>
</dbReference>
<reference evidence="3 5" key="1">
    <citation type="submission" date="2011-05" db="EMBL/GenBank/DDBJ databases">
        <authorList>
            <person name="Muzny D."/>
            <person name="Qin X."/>
            <person name="Deng J."/>
            <person name="Jiang H."/>
            <person name="Liu Y."/>
            <person name="Qu J."/>
            <person name="Song X.-Z."/>
            <person name="Zhang L."/>
            <person name="Thornton R."/>
            <person name="Coyle M."/>
            <person name="Francisco L."/>
            <person name="Jackson L."/>
            <person name="Javaid M."/>
            <person name="Korchina V."/>
            <person name="Kovar C."/>
            <person name="Mata R."/>
            <person name="Mathew T."/>
            <person name="Ngo R."/>
            <person name="Nguyen L."/>
            <person name="Nguyen N."/>
            <person name="Okwuonu G."/>
            <person name="Ongeri F."/>
            <person name="Pham C."/>
            <person name="Simmons D."/>
            <person name="Wilczek-Boney K."/>
            <person name="Hale W."/>
            <person name="Jakkamsetti A."/>
            <person name="Pham P."/>
            <person name="Ruth R."/>
            <person name="San Lucas F."/>
            <person name="Warren J."/>
            <person name="Zhang J."/>
            <person name="Zhao Z."/>
            <person name="Zhou C."/>
            <person name="Zhu D."/>
            <person name="Lee S."/>
            <person name="Bess C."/>
            <person name="Blankenburg K."/>
            <person name="Forbes L."/>
            <person name="Fu Q."/>
            <person name="Gubbala S."/>
            <person name="Hirani K."/>
            <person name="Jayaseelan J.C."/>
            <person name="Lara F."/>
            <person name="Munidasa M."/>
            <person name="Palculict T."/>
            <person name="Patil S."/>
            <person name="Pu L.-L."/>
            <person name="Saada N."/>
            <person name="Tang L."/>
            <person name="Weissenberger G."/>
            <person name="Zhu Y."/>
            <person name="Hemphill L."/>
            <person name="Shang Y."/>
            <person name="Youmans B."/>
            <person name="Ayvaz T."/>
            <person name="Ross M."/>
            <person name="Santibanez J."/>
            <person name="Aqrawi P."/>
            <person name="Gross S."/>
            <person name="Joshi V."/>
            <person name="Fowler G."/>
            <person name="Nazareth L."/>
            <person name="Reid J."/>
            <person name="Worley K."/>
            <person name="Petrosino J."/>
            <person name="Highlander S."/>
            <person name="Gibbs R."/>
        </authorList>
    </citation>
    <scope>NUCLEOTIDE SEQUENCE [LARGE SCALE GENOMIC DNA]</scope>
    <source>
        <strain evidence="3 5">ATCC 33926</strain>
    </source>
</reference>
<dbReference type="InterPro" id="IPR007844">
    <property type="entry name" value="AsmA"/>
</dbReference>
<dbReference type="Pfam" id="PF05170">
    <property type="entry name" value="AsmA"/>
    <property type="match status" value="1"/>
</dbReference>
<dbReference type="GO" id="GO:0005886">
    <property type="term" value="C:plasma membrane"/>
    <property type="evidence" value="ECO:0007669"/>
    <property type="project" value="TreeGrafter"/>
</dbReference>
<proteinExistence type="predicted"/>
<accession>A0AA36UL79</accession>
<dbReference type="AlphaFoldDB" id="A0AA36UL79"/>
<sequence length="708" mass="79759">MNLLPNSGKFWLKLLIFSLIAVIATAAGLYASVYNFFTPKRIETLTQSALQSTQRTIRFSPEIRRSWFPRPTLTLKNVVISYPNSTQAAIHIKETNIGIGWSSLWNDTPIIEKWVLKGADVSIERAENGKWSLQDLWQQPRNTATLNRLVVENSTLRLKLDNTPYTIEDFSLNLRSEDSDGRRFKIGGNIRNPQFPLEWNGNGLLQTNAANWSIPEFRFEAQSRRDQNTVKINITSALDWQTQNHTLQVSNINLRADSVQQNLHLTAQAPLLIFKDNHLSLNTVSGAFTAGSPDSQWDGSFKLDKTNLRPSVITLDSFDLNGRYKNQLRQTSFTVSGPMLWQKKTGLQSDSLRITTLQDTVNRLPQPRFISMLDGNFSLTDSGNWQGSFKGTFDRQPVALSLKYQTQAEQKPRLEAGVALQKLNLTPYLEDFQAGSDDPYPKFLNHANTPDIEASIKVNNIQTPGFQLDNVETRLTANNEHITLSNFKAGLYGGRTEGGISIANTTPLSYHLQQNAESVQIQPLLQDLFGFHSFSGNGNAVIDLTTKGNNREQMLKNLNGMLTLNISEGAWHGIDMDNILKNGIISKDNTQQTPPPKTPFHHFVLNSEIDKGISRHVNTELFSDSLHVVSSGYTDLSTQELSEDLLIRNALNPQNKPIPLKIRGTVQNPSITIDYNRLTDGLNSPQEKQKALENTLREQWQWINPNRK</sequence>
<dbReference type="EMBL" id="AFQE01000022">
    <property type="protein sequence ID" value="EGQ78154.1"/>
    <property type="molecule type" value="Genomic_DNA"/>
</dbReference>
<feature type="transmembrane region" description="Helical" evidence="1">
    <location>
        <begin position="12"/>
        <end position="37"/>
    </location>
</feature>
<evidence type="ECO:0000259" key="2">
    <source>
        <dbReference type="Pfam" id="PF05170"/>
    </source>
</evidence>
<dbReference type="InterPro" id="IPR052894">
    <property type="entry name" value="AsmA-related"/>
</dbReference>
<evidence type="ECO:0000313" key="3">
    <source>
        <dbReference type="EMBL" id="EGQ78154.1"/>
    </source>
</evidence>
<evidence type="ECO:0000256" key="1">
    <source>
        <dbReference type="SAM" id="Phobius"/>
    </source>
</evidence>
<gene>
    <name evidence="3" type="ORF">HMPREF9418_0379</name>
    <name evidence="4" type="ORF">MON40_11325</name>
</gene>
<protein>
    <submittedName>
        <fullName evidence="3">AsmA family protein</fullName>
    </submittedName>
</protein>
<dbReference type="PANTHER" id="PTHR30441">
    <property type="entry name" value="DUF748 DOMAIN-CONTAINING PROTEIN"/>
    <property type="match status" value="1"/>
</dbReference>